<dbReference type="Pfam" id="PF00989">
    <property type="entry name" value="PAS"/>
    <property type="match status" value="1"/>
</dbReference>
<evidence type="ECO:0000259" key="1">
    <source>
        <dbReference type="PROSITE" id="PS50112"/>
    </source>
</evidence>
<dbReference type="Gene3D" id="3.30.450.20">
    <property type="entry name" value="PAS domain"/>
    <property type="match status" value="1"/>
</dbReference>
<proteinExistence type="predicted"/>
<dbReference type="NCBIfam" id="TIGR00229">
    <property type="entry name" value="sensory_box"/>
    <property type="match status" value="1"/>
</dbReference>
<dbReference type="CDD" id="cd01949">
    <property type="entry name" value="GGDEF"/>
    <property type="match status" value="1"/>
</dbReference>
<evidence type="ECO:0000313" key="4">
    <source>
        <dbReference type="EMBL" id="GLR15031.1"/>
    </source>
</evidence>
<dbReference type="Proteomes" id="UP001156706">
    <property type="component" value="Unassembled WGS sequence"/>
</dbReference>
<dbReference type="InterPro" id="IPR001610">
    <property type="entry name" value="PAC"/>
</dbReference>
<feature type="domain" description="PAS" evidence="1">
    <location>
        <begin position="5"/>
        <end position="51"/>
    </location>
</feature>
<evidence type="ECO:0008006" key="6">
    <source>
        <dbReference type="Google" id="ProtNLM"/>
    </source>
</evidence>
<feature type="domain" description="PAC" evidence="2">
    <location>
        <begin position="76"/>
        <end position="130"/>
    </location>
</feature>
<organism evidence="4 5">
    <name type="scientific">Chitinimonas prasina</name>
    <dbReference type="NCBI Taxonomy" id="1434937"/>
    <lineage>
        <taxon>Bacteria</taxon>
        <taxon>Pseudomonadati</taxon>
        <taxon>Pseudomonadota</taxon>
        <taxon>Betaproteobacteria</taxon>
        <taxon>Neisseriales</taxon>
        <taxon>Chitinibacteraceae</taxon>
        <taxon>Chitinimonas</taxon>
    </lineage>
</organism>
<dbReference type="RefSeq" id="WP_284198095.1">
    <property type="nucleotide sequence ID" value="NZ_BSOG01000006.1"/>
</dbReference>
<dbReference type="PANTHER" id="PTHR46663:SF3">
    <property type="entry name" value="SLL0267 PROTEIN"/>
    <property type="match status" value="1"/>
</dbReference>
<dbReference type="NCBIfam" id="TIGR00254">
    <property type="entry name" value="GGDEF"/>
    <property type="match status" value="1"/>
</dbReference>
<reference evidence="5" key="1">
    <citation type="journal article" date="2019" name="Int. J. Syst. Evol. Microbiol.">
        <title>The Global Catalogue of Microorganisms (GCM) 10K type strain sequencing project: providing services to taxonomists for standard genome sequencing and annotation.</title>
        <authorList>
            <consortium name="The Broad Institute Genomics Platform"/>
            <consortium name="The Broad Institute Genome Sequencing Center for Infectious Disease"/>
            <person name="Wu L."/>
            <person name="Ma J."/>
        </authorList>
    </citation>
    <scope>NUCLEOTIDE SEQUENCE [LARGE SCALE GENOMIC DNA]</scope>
    <source>
        <strain evidence="5">NBRC 110044</strain>
    </source>
</reference>
<keyword evidence="5" id="KW-1185">Reference proteome</keyword>
<dbReference type="InterPro" id="IPR035965">
    <property type="entry name" value="PAS-like_dom_sf"/>
</dbReference>
<protein>
    <recommendedName>
        <fullName evidence="6">Diguanylate cyclase</fullName>
    </recommendedName>
</protein>
<evidence type="ECO:0000259" key="2">
    <source>
        <dbReference type="PROSITE" id="PS50113"/>
    </source>
</evidence>
<dbReference type="Pfam" id="PF00990">
    <property type="entry name" value="GGDEF"/>
    <property type="match status" value="1"/>
</dbReference>
<dbReference type="SMART" id="SM00267">
    <property type="entry name" value="GGDEF"/>
    <property type="match status" value="1"/>
</dbReference>
<dbReference type="SMART" id="SM00086">
    <property type="entry name" value="PAC"/>
    <property type="match status" value="1"/>
</dbReference>
<dbReference type="InterPro" id="IPR052163">
    <property type="entry name" value="DGC-Regulatory_Protein"/>
</dbReference>
<dbReference type="CDD" id="cd00130">
    <property type="entry name" value="PAS"/>
    <property type="match status" value="1"/>
</dbReference>
<dbReference type="PROSITE" id="PS50112">
    <property type="entry name" value="PAS"/>
    <property type="match status" value="1"/>
</dbReference>
<evidence type="ECO:0000313" key="5">
    <source>
        <dbReference type="Proteomes" id="UP001156706"/>
    </source>
</evidence>
<dbReference type="Gene3D" id="3.30.70.270">
    <property type="match status" value="1"/>
</dbReference>
<evidence type="ECO:0000259" key="3">
    <source>
        <dbReference type="PROSITE" id="PS50887"/>
    </source>
</evidence>
<sequence>MLKKPQALLARAFATAANAIMIADRHGHMVWVNQAFCRLSGYAESELMGKSPDLLRSGQHDTAFYRELWSTILSGRPWQGELIERRKDGAFYTVNQIITPLQDSHGNITHFIAIQHDISAQRCEQERIARLAYHDSLTGLPNRQYFLELLSKAIAAAALQGNMLAVMFLDLDKFKQVNDTLGHAIGDRLLISVAERLHGAVRKSDLVARLGGDEFAVLISELQHTDHANAVAQQLVDAIGQPFAFGPHKVQTHASIGISLYPRDGVETQALLDQADAAMYHAKRQGGGAYAYWSAAMLAAPPAKPSTGAA</sequence>
<dbReference type="EMBL" id="BSOG01000006">
    <property type="protein sequence ID" value="GLR15031.1"/>
    <property type="molecule type" value="Genomic_DNA"/>
</dbReference>
<feature type="domain" description="GGDEF" evidence="3">
    <location>
        <begin position="162"/>
        <end position="295"/>
    </location>
</feature>
<dbReference type="InterPro" id="IPR000700">
    <property type="entry name" value="PAS-assoc_C"/>
</dbReference>
<dbReference type="SUPFAM" id="SSF55073">
    <property type="entry name" value="Nucleotide cyclase"/>
    <property type="match status" value="1"/>
</dbReference>
<dbReference type="PROSITE" id="PS50113">
    <property type="entry name" value="PAC"/>
    <property type="match status" value="1"/>
</dbReference>
<dbReference type="InterPro" id="IPR000160">
    <property type="entry name" value="GGDEF_dom"/>
</dbReference>
<name>A0ABQ5YNW0_9NEIS</name>
<dbReference type="SMART" id="SM00091">
    <property type="entry name" value="PAS"/>
    <property type="match status" value="1"/>
</dbReference>
<comment type="caution">
    <text evidence="4">The sequence shown here is derived from an EMBL/GenBank/DDBJ whole genome shotgun (WGS) entry which is preliminary data.</text>
</comment>
<dbReference type="InterPro" id="IPR013767">
    <property type="entry name" value="PAS_fold"/>
</dbReference>
<dbReference type="PANTHER" id="PTHR46663">
    <property type="entry name" value="DIGUANYLATE CYCLASE DGCT-RELATED"/>
    <property type="match status" value="1"/>
</dbReference>
<dbReference type="InterPro" id="IPR043128">
    <property type="entry name" value="Rev_trsase/Diguanyl_cyclase"/>
</dbReference>
<dbReference type="PROSITE" id="PS50887">
    <property type="entry name" value="GGDEF"/>
    <property type="match status" value="1"/>
</dbReference>
<dbReference type="InterPro" id="IPR000014">
    <property type="entry name" value="PAS"/>
</dbReference>
<accession>A0ABQ5YNW0</accession>
<dbReference type="SUPFAM" id="SSF55785">
    <property type="entry name" value="PYP-like sensor domain (PAS domain)"/>
    <property type="match status" value="1"/>
</dbReference>
<dbReference type="InterPro" id="IPR029787">
    <property type="entry name" value="Nucleotide_cyclase"/>
</dbReference>
<gene>
    <name evidence="4" type="ORF">GCM10007907_38210</name>
</gene>